<name>I7CJF6_MYCHA</name>
<sequence>MAMFFVGSGGVLGSGFGIHQYYVSSLKSSVTDTSSESLDPREAKLDVESQTTEGAIDVSVNDSGEAHDLSTRVTDLDGDRDTEDPDEEEVSETISGNLVLIKEESTDGWSDYSYRLKVEREGEEGDSSGEFSVSFESSEPEKKINDLVRDFNWSVEVNPGNISYLLDTLREKQTKFSSIFGSLAYSNLLTGIESLSN</sequence>
<evidence type="ECO:0000313" key="3">
    <source>
        <dbReference type="Proteomes" id="UP000006502"/>
    </source>
</evidence>
<dbReference type="KEGG" id="mhl:MHLP_01970"/>
<feature type="compositionally biased region" description="Basic and acidic residues" evidence="1">
    <location>
        <begin position="38"/>
        <end position="47"/>
    </location>
</feature>
<gene>
    <name evidence="2" type="ordered locus">MHLP_01970</name>
</gene>
<keyword evidence="3" id="KW-1185">Reference proteome</keyword>
<organism evidence="2 3">
    <name type="scientific">Mycoplasma haematolamae (strain Purdue)</name>
    <dbReference type="NCBI Taxonomy" id="1212765"/>
    <lineage>
        <taxon>Bacteria</taxon>
        <taxon>Bacillati</taxon>
        <taxon>Mycoplasmatota</taxon>
        <taxon>Mollicutes</taxon>
        <taxon>Mycoplasmataceae</taxon>
        <taxon>Mycoplasma</taxon>
    </lineage>
</organism>
<feature type="compositionally biased region" description="Acidic residues" evidence="1">
    <location>
        <begin position="80"/>
        <end position="91"/>
    </location>
</feature>
<dbReference type="STRING" id="1212765.MHLP_01970"/>
<dbReference type="PATRIC" id="fig|1212765.3.peg.443"/>
<dbReference type="HOGENOM" id="CLU_1319754_0_0_14"/>
<protein>
    <submittedName>
        <fullName evidence="2">Uncharacterized protein</fullName>
    </submittedName>
</protein>
<reference evidence="3" key="2">
    <citation type="submission" date="2012-07" db="EMBL/GenBank/DDBJ databases">
        <title>Complete genome sequence of 'Candidatus Mycoplasma haemolamae'.</title>
        <authorList>
            <person name="Guimaraes A.M.S."/>
            <person name="Toth B."/>
            <person name="Santos A.P."/>
            <person name="Nascimento N.C."/>
            <person name="Sojka J.E."/>
            <person name="Messick J.B."/>
        </authorList>
    </citation>
    <scope>NUCLEOTIDE SEQUENCE [LARGE SCALE GENOMIC DNA]</scope>
    <source>
        <strain evidence="3">Purdue</strain>
    </source>
</reference>
<feature type="compositionally biased region" description="Basic and acidic residues" evidence="1">
    <location>
        <begin position="64"/>
        <end position="79"/>
    </location>
</feature>
<reference evidence="2 3" key="1">
    <citation type="journal article" date="2012" name="J. Bacteriol.">
        <title>Genome Sequence of "Candidatus Mycoplasma haemolamae" Strain Purdue, a Red Blood Cell Pathogen of Alpacas (Vicugna pacos) and Llamas (Lama glama).</title>
        <authorList>
            <person name="Guimaraes A.M."/>
            <person name="Toth B."/>
            <person name="Santos A.P."/>
            <person name="do Nascimento N.C."/>
            <person name="Kritchevsky J.E."/>
            <person name="Messick J.B."/>
        </authorList>
    </citation>
    <scope>NUCLEOTIDE SEQUENCE [LARGE SCALE GENOMIC DNA]</scope>
    <source>
        <strain evidence="2 3">Purdue</strain>
    </source>
</reference>
<feature type="region of interest" description="Disordered" evidence="1">
    <location>
        <begin position="29"/>
        <end position="93"/>
    </location>
</feature>
<evidence type="ECO:0000256" key="1">
    <source>
        <dbReference type="SAM" id="MobiDB-lite"/>
    </source>
</evidence>
<evidence type="ECO:0000313" key="2">
    <source>
        <dbReference type="EMBL" id="AFO51974.1"/>
    </source>
</evidence>
<dbReference type="Proteomes" id="UP000006502">
    <property type="component" value="Chromosome"/>
</dbReference>
<dbReference type="AlphaFoldDB" id="I7CJF6"/>
<dbReference type="EMBL" id="CP003731">
    <property type="protein sequence ID" value="AFO51974.1"/>
    <property type="molecule type" value="Genomic_DNA"/>
</dbReference>
<proteinExistence type="predicted"/>
<accession>I7CJF6</accession>